<proteinExistence type="predicted"/>
<organism evidence="1 2">
    <name type="scientific">Thermococcus celer Vu 13 = JCM 8558</name>
    <dbReference type="NCBI Taxonomy" id="1293037"/>
    <lineage>
        <taxon>Archaea</taxon>
        <taxon>Methanobacteriati</taxon>
        <taxon>Methanobacteriota</taxon>
        <taxon>Thermococci</taxon>
        <taxon>Thermococcales</taxon>
        <taxon>Thermococcaceae</taxon>
        <taxon>Thermococcus</taxon>
    </lineage>
</organism>
<dbReference type="Proteomes" id="UP000197156">
    <property type="component" value="Chromosome"/>
</dbReference>
<gene>
    <name evidence="1" type="ORF">A3L02_00395</name>
</gene>
<evidence type="ECO:0000313" key="1">
    <source>
        <dbReference type="EMBL" id="ASI98133.1"/>
    </source>
</evidence>
<accession>A0A218NZP4</accession>
<name>A0A218NZP4_THECE</name>
<dbReference type="AlphaFoldDB" id="A0A218NZP4"/>
<sequence length="94" mass="10839">MEGWKGKLKQGILENEEILIELTLRGECGEWLPSLALYDKEKDLWYYFDNEIRTGFTEDKAFRNAVEFFEKLIIGLEVPILKVSPLKEESLGGG</sequence>
<dbReference type="KEGG" id="tce:A3L02_00395"/>
<evidence type="ECO:0000313" key="2">
    <source>
        <dbReference type="Proteomes" id="UP000197156"/>
    </source>
</evidence>
<dbReference type="EMBL" id="CP014854">
    <property type="protein sequence ID" value="ASI98133.1"/>
    <property type="molecule type" value="Genomic_DNA"/>
</dbReference>
<reference evidence="1 2" key="1">
    <citation type="submission" date="2016-03" db="EMBL/GenBank/DDBJ databases">
        <title>Complete genome sequence of Thermococcus celer.</title>
        <authorList>
            <person name="Oger P.M."/>
        </authorList>
    </citation>
    <scope>NUCLEOTIDE SEQUENCE [LARGE SCALE GENOMIC DNA]</scope>
    <source>
        <strain evidence="1 2">Vu 13</strain>
    </source>
</reference>
<keyword evidence="2" id="KW-1185">Reference proteome</keyword>
<protein>
    <submittedName>
        <fullName evidence="1">Uncharacterized protein</fullName>
    </submittedName>
</protein>